<evidence type="ECO:0000313" key="5">
    <source>
        <dbReference type="RefSeq" id="XP_070423282.1"/>
    </source>
</evidence>
<reference evidence="2 3" key="1">
    <citation type="submission" date="2025-05" db="UniProtKB">
        <authorList>
            <consortium name="RefSeq"/>
        </authorList>
    </citation>
    <scope>NUCLEOTIDE SEQUENCE [LARGE SCALE GENOMIC DNA]</scope>
    <source>
        <tissue evidence="3 4">Blood</tissue>
    </source>
</reference>
<evidence type="ECO:0000313" key="7">
    <source>
        <dbReference type="RefSeq" id="XP_070470005.1"/>
    </source>
</evidence>
<feature type="region of interest" description="Disordered" evidence="1">
    <location>
        <begin position="196"/>
        <end position="255"/>
    </location>
</feature>
<dbReference type="RefSeq" id="XP_070423282.1">
    <property type="nucleotide sequence ID" value="XM_070567181.1"/>
</dbReference>
<evidence type="ECO:0000313" key="6">
    <source>
        <dbReference type="RefSeq" id="XP_070469999.1"/>
    </source>
</evidence>
<evidence type="ECO:0000313" key="10">
    <source>
        <dbReference type="RefSeq" id="XP_070470031.1"/>
    </source>
</evidence>
<evidence type="ECO:0000313" key="2">
    <source>
        <dbReference type="Proteomes" id="UP001652662"/>
    </source>
</evidence>
<dbReference type="RefSeq" id="XP_070470005.1">
    <property type="nucleotide sequence ID" value="XM_070613904.1"/>
</dbReference>
<accession>A0ABM4NYM3</accession>
<dbReference type="RefSeq" id="XP_070469999.1">
    <property type="nucleotide sequence ID" value="XM_070613898.1"/>
</dbReference>
<keyword evidence="2" id="KW-1185">Reference proteome</keyword>
<dbReference type="RefSeq" id="XP_070423253.1">
    <property type="nucleotide sequence ID" value="XM_070567152.1"/>
</dbReference>
<organism evidence="2 9">
    <name type="scientific">Equus przewalskii</name>
    <name type="common">Przewalski's horse</name>
    <name type="synonym">Equus caballus przewalskii</name>
    <dbReference type="NCBI Taxonomy" id="9798"/>
    <lineage>
        <taxon>Eukaryota</taxon>
        <taxon>Metazoa</taxon>
        <taxon>Chordata</taxon>
        <taxon>Craniata</taxon>
        <taxon>Vertebrata</taxon>
        <taxon>Euteleostomi</taxon>
        <taxon>Mammalia</taxon>
        <taxon>Eutheria</taxon>
        <taxon>Laurasiatheria</taxon>
        <taxon>Perissodactyla</taxon>
        <taxon>Equidae</taxon>
        <taxon>Equus</taxon>
    </lineage>
</organism>
<dbReference type="Proteomes" id="UP001652662">
    <property type="component" value="Chromosome 1"/>
</dbReference>
<evidence type="ECO:0000256" key="1">
    <source>
        <dbReference type="SAM" id="MobiDB-lite"/>
    </source>
</evidence>
<dbReference type="RefSeq" id="XP_070470031.1">
    <property type="nucleotide sequence ID" value="XM_070613930.1"/>
</dbReference>
<dbReference type="RefSeq" id="XP_070470014.1">
    <property type="nucleotide sequence ID" value="XM_070613913.1"/>
</dbReference>
<feature type="region of interest" description="Disordered" evidence="1">
    <location>
        <begin position="271"/>
        <end position="309"/>
    </location>
</feature>
<dbReference type="RefSeq" id="XP_070470045.1">
    <property type="nucleotide sequence ID" value="XM_070613944.1"/>
</dbReference>
<dbReference type="RefSeq" id="XP_070423266.1">
    <property type="nucleotide sequence ID" value="XM_070567165.1"/>
</dbReference>
<dbReference type="RefSeq" id="XP_070470021.1">
    <property type="nucleotide sequence ID" value="XM_070613920.1"/>
</dbReference>
<feature type="compositionally biased region" description="Polar residues" evidence="1">
    <location>
        <begin position="203"/>
        <end position="212"/>
    </location>
</feature>
<name>A0ABM4NYM3_EQUPR</name>
<evidence type="ECO:0000313" key="3">
    <source>
        <dbReference type="RefSeq" id="XP_070423253.1"/>
    </source>
</evidence>
<proteinExistence type="predicted"/>
<evidence type="ECO:0000313" key="8">
    <source>
        <dbReference type="RefSeq" id="XP_070470014.1"/>
    </source>
</evidence>
<protein>
    <submittedName>
        <fullName evidence="3 4">Uncharacterized protein</fullName>
    </submittedName>
</protein>
<evidence type="ECO:0000313" key="4">
    <source>
        <dbReference type="RefSeq" id="XP_070423266.1"/>
    </source>
</evidence>
<feature type="compositionally biased region" description="Pro residues" evidence="1">
    <location>
        <begin position="274"/>
        <end position="286"/>
    </location>
</feature>
<sequence>MRAEQEERTSTSILSPFSNHPGSEYPRVSLFPWAPLSLPEQTQGTCGLLPACPGWRGGGAGRAARRSLQGSALGGSGSDGSPNLTSDERVLLGELGLCLRKFPGVRARRLGLKRRLGSKGRRSCEGLALPERQLPHLVGKGVLLVPRRWRCCERGSGSTEHTAQHGARHWLVRAHRLPSFPVSIVLSADIRPAPAGRVPAWGRTQQPRTQVPKSLPLGEFAASCLGREDRRQTNTSRREAASPTTGRGAVGNGEPGTAEVLVRHALMASLSFPQPAPRPPPRPPGPFLSLASRGPLSNGIQERPQGPNS</sequence>
<evidence type="ECO:0000313" key="9">
    <source>
        <dbReference type="RefSeq" id="XP_070470021.1"/>
    </source>
</evidence>
<feature type="region of interest" description="Disordered" evidence="1">
    <location>
        <begin position="60"/>
        <end position="85"/>
    </location>
</feature>
<gene>
    <name evidence="9" type="primary">LOC103540518</name>
    <name evidence="3" type="synonym">LOC103540519</name>
    <name evidence="4" type="synonym">LOC139074811</name>
    <name evidence="5" type="synonym">LOC139074812</name>
    <name evidence="6" type="synonym">LOC139082486</name>
    <name evidence="7" type="synonym">LOC139082487</name>
    <name evidence="8" type="synonym">LOC139082489</name>
    <name evidence="10" type="synonym">LOC139082494</name>
    <name evidence="11" type="synonym">LOC139082496</name>
</gene>
<evidence type="ECO:0000313" key="11">
    <source>
        <dbReference type="RefSeq" id="XP_070470045.1"/>
    </source>
</evidence>
<dbReference type="GeneID" id="103540518"/>
<feature type="compositionally biased region" description="Basic and acidic residues" evidence="1">
    <location>
        <begin position="226"/>
        <end position="240"/>
    </location>
</feature>